<organism evidence="3 4">
    <name type="scientific">Candidatus Nitrospira neomarina</name>
    <dbReference type="NCBI Taxonomy" id="3020899"/>
    <lineage>
        <taxon>Bacteria</taxon>
        <taxon>Pseudomonadati</taxon>
        <taxon>Nitrospirota</taxon>
        <taxon>Nitrospiria</taxon>
        <taxon>Nitrospirales</taxon>
        <taxon>Nitrospiraceae</taxon>
        <taxon>Nitrospira</taxon>
    </lineage>
</organism>
<gene>
    <name evidence="3" type="primary">rnk</name>
    <name evidence="3" type="ORF">PQG83_00450</name>
</gene>
<evidence type="ECO:0000259" key="1">
    <source>
        <dbReference type="Pfam" id="PF01272"/>
    </source>
</evidence>
<keyword evidence="3" id="KW-0418">Kinase</keyword>
<name>A0AA96JVX3_9BACT</name>
<sequence>MDRRDIYITEFDLNRLTELLGVWQTFKGSKSTSIHLESLMEELDRAHIVLPKDIPADVVTMNSRVRLSDMSKGEELEYTLVFPRDADAATGKISILAPVGTAILGYRVGDTIEWPVPIGTRNLKIKEILYQPEAAGDFHL</sequence>
<evidence type="ECO:0000313" key="3">
    <source>
        <dbReference type="EMBL" id="WNM62247.1"/>
    </source>
</evidence>
<dbReference type="PANTHER" id="PTHR30437">
    <property type="entry name" value="TRANSCRIPTION ELONGATION FACTOR GREA"/>
    <property type="match status" value="1"/>
</dbReference>
<reference evidence="3 4" key="1">
    <citation type="submission" date="2023-01" db="EMBL/GenBank/DDBJ databases">
        <title>Cultivation and genomic characterization of new, ubiquitous marine nitrite-oxidizing bacteria from the Nitrospirales.</title>
        <authorList>
            <person name="Mueller A.J."/>
            <person name="Daebeler A."/>
            <person name="Herbold C.W."/>
            <person name="Kirkegaard R.H."/>
            <person name="Daims H."/>
        </authorList>
    </citation>
    <scope>NUCLEOTIDE SEQUENCE [LARGE SCALE GENOMIC DNA]</scope>
    <source>
        <strain evidence="3 4">DK</strain>
    </source>
</reference>
<dbReference type="KEGG" id="nneo:PQG83_00450"/>
<dbReference type="Pfam" id="PF14760">
    <property type="entry name" value="Rnk_N"/>
    <property type="match status" value="1"/>
</dbReference>
<dbReference type="SUPFAM" id="SSF54534">
    <property type="entry name" value="FKBP-like"/>
    <property type="match status" value="1"/>
</dbReference>
<accession>A0AA96JVX3</accession>
<dbReference type="InterPro" id="IPR036953">
    <property type="entry name" value="GreA/GreB_C_sf"/>
</dbReference>
<dbReference type="AlphaFoldDB" id="A0AA96JVX3"/>
<proteinExistence type="predicted"/>
<dbReference type="Pfam" id="PF01272">
    <property type="entry name" value="GreA_GreB"/>
    <property type="match status" value="1"/>
</dbReference>
<dbReference type="GO" id="GO:0003677">
    <property type="term" value="F:DNA binding"/>
    <property type="evidence" value="ECO:0007669"/>
    <property type="project" value="InterPro"/>
</dbReference>
<protein>
    <submittedName>
        <fullName evidence="3">Nucleoside diphosphate kinase regulator</fullName>
    </submittedName>
</protein>
<evidence type="ECO:0000313" key="4">
    <source>
        <dbReference type="Proteomes" id="UP001302494"/>
    </source>
</evidence>
<dbReference type="FunFam" id="3.10.50.30:FF:000002">
    <property type="entry name" value="Regulator of nucleoside diphosphate kinase"/>
    <property type="match status" value="1"/>
</dbReference>
<dbReference type="PANTHER" id="PTHR30437:SF5">
    <property type="entry name" value="REGULATOR OF NUCLEOSIDE DIPHOSPHATE KINASE"/>
    <property type="match status" value="1"/>
</dbReference>
<dbReference type="EMBL" id="CP116968">
    <property type="protein sequence ID" value="WNM62247.1"/>
    <property type="molecule type" value="Genomic_DNA"/>
</dbReference>
<dbReference type="InterPro" id="IPR001437">
    <property type="entry name" value="Tscrpt_elong_fac_GreA/B_C"/>
</dbReference>
<dbReference type="GO" id="GO:0032784">
    <property type="term" value="P:regulation of DNA-templated transcription elongation"/>
    <property type="evidence" value="ECO:0007669"/>
    <property type="project" value="InterPro"/>
</dbReference>
<dbReference type="GO" id="GO:0070063">
    <property type="term" value="F:RNA polymerase binding"/>
    <property type="evidence" value="ECO:0007669"/>
    <property type="project" value="InterPro"/>
</dbReference>
<dbReference type="GO" id="GO:0006354">
    <property type="term" value="P:DNA-templated transcription elongation"/>
    <property type="evidence" value="ECO:0007669"/>
    <property type="project" value="TreeGrafter"/>
</dbReference>
<dbReference type="GO" id="GO:0016301">
    <property type="term" value="F:kinase activity"/>
    <property type="evidence" value="ECO:0007669"/>
    <property type="project" value="UniProtKB-KW"/>
</dbReference>
<dbReference type="Gene3D" id="3.10.50.30">
    <property type="entry name" value="Transcription elongation factor, GreA/GreB, C-terminal domain"/>
    <property type="match status" value="1"/>
</dbReference>
<dbReference type="Proteomes" id="UP001302494">
    <property type="component" value="Chromosome"/>
</dbReference>
<feature type="domain" description="Transcription elongation factor GreA/GreB C-terminal" evidence="1">
    <location>
        <begin position="55"/>
        <end position="130"/>
    </location>
</feature>
<evidence type="ECO:0000259" key="2">
    <source>
        <dbReference type="Pfam" id="PF14760"/>
    </source>
</evidence>
<keyword evidence="4" id="KW-1185">Reference proteome</keyword>
<dbReference type="NCBIfam" id="NF004396">
    <property type="entry name" value="PRK05753.1"/>
    <property type="match status" value="1"/>
</dbReference>
<keyword evidence="3" id="KW-0808">Transferase</keyword>
<feature type="domain" description="Regulator of nucleoside diphosphate kinase N-terminal" evidence="2">
    <location>
        <begin position="4"/>
        <end position="49"/>
    </location>
</feature>
<dbReference type="InterPro" id="IPR029462">
    <property type="entry name" value="Rnk_N"/>
</dbReference>
<dbReference type="InterPro" id="IPR023459">
    <property type="entry name" value="Tscrpt_elong_fac_GreA/B_fam"/>
</dbReference>
<dbReference type="RefSeq" id="WP_312745450.1">
    <property type="nucleotide sequence ID" value="NZ_CP116968.1"/>
</dbReference>